<evidence type="ECO:0000313" key="11">
    <source>
        <dbReference type="EMBL" id="KAK4177571.1"/>
    </source>
</evidence>
<dbReference type="Gene3D" id="1.10.510.10">
    <property type="entry name" value="Transferase(Phosphotransferase) domain 1"/>
    <property type="match status" value="1"/>
</dbReference>
<dbReference type="InterPro" id="IPR000719">
    <property type="entry name" value="Prot_kinase_dom"/>
</dbReference>
<reference evidence="11" key="1">
    <citation type="journal article" date="2023" name="Mol. Phylogenet. Evol.">
        <title>Genome-scale phylogeny and comparative genomics of the fungal order Sordariales.</title>
        <authorList>
            <person name="Hensen N."/>
            <person name="Bonometti L."/>
            <person name="Westerberg I."/>
            <person name="Brannstrom I.O."/>
            <person name="Guillou S."/>
            <person name="Cros-Aarteil S."/>
            <person name="Calhoun S."/>
            <person name="Haridas S."/>
            <person name="Kuo A."/>
            <person name="Mondo S."/>
            <person name="Pangilinan J."/>
            <person name="Riley R."/>
            <person name="LaButti K."/>
            <person name="Andreopoulos B."/>
            <person name="Lipzen A."/>
            <person name="Chen C."/>
            <person name="Yan M."/>
            <person name="Daum C."/>
            <person name="Ng V."/>
            <person name="Clum A."/>
            <person name="Steindorff A."/>
            <person name="Ohm R.A."/>
            <person name="Martin F."/>
            <person name="Silar P."/>
            <person name="Natvig D.O."/>
            <person name="Lalanne C."/>
            <person name="Gautier V."/>
            <person name="Ament-Velasquez S.L."/>
            <person name="Kruys A."/>
            <person name="Hutchinson M.I."/>
            <person name="Powell A.J."/>
            <person name="Barry K."/>
            <person name="Miller A.N."/>
            <person name="Grigoriev I.V."/>
            <person name="Debuchy R."/>
            <person name="Gladieux P."/>
            <person name="Hiltunen Thoren M."/>
            <person name="Johannesson H."/>
        </authorList>
    </citation>
    <scope>NUCLEOTIDE SEQUENCE</scope>
    <source>
        <strain evidence="11">CBS 892.96</strain>
    </source>
</reference>
<dbReference type="PROSITE" id="PS50011">
    <property type="entry name" value="PROTEIN_KINASE_DOM"/>
    <property type="match status" value="1"/>
</dbReference>
<reference evidence="11" key="2">
    <citation type="submission" date="2023-05" db="EMBL/GenBank/DDBJ databases">
        <authorList>
            <consortium name="Lawrence Berkeley National Laboratory"/>
            <person name="Steindorff A."/>
            <person name="Hensen N."/>
            <person name="Bonometti L."/>
            <person name="Westerberg I."/>
            <person name="Brannstrom I.O."/>
            <person name="Guillou S."/>
            <person name="Cros-Aarteil S."/>
            <person name="Calhoun S."/>
            <person name="Haridas S."/>
            <person name="Kuo A."/>
            <person name="Mondo S."/>
            <person name="Pangilinan J."/>
            <person name="Riley R."/>
            <person name="Labutti K."/>
            <person name="Andreopoulos B."/>
            <person name="Lipzen A."/>
            <person name="Chen C."/>
            <person name="Yanf M."/>
            <person name="Daum C."/>
            <person name="Ng V."/>
            <person name="Clum A."/>
            <person name="Ohm R."/>
            <person name="Martin F."/>
            <person name="Silar P."/>
            <person name="Natvig D."/>
            <person name="Lalanne C."/>
            <person name="Gautier V."/>
            <person name="Ament-Velasquez S.L."/>
            <person name="Kruys A."/>
            <person name="Hutchinson M.I."/>
            <person name="Powell A.J."/>
            <person name="Barry K."/>
            <person name="Miller A.N."/>
            <person name="Grigoriev I.V."/>
            <person name="Debuchy R."/>
            <person name="Gladieux P."/>
            <person name="Thoren M.H."/>
            <person name="Johannesson H."/>
        </authorList>
    </citation>
    <scope>NUCLEOTIDE SEQUENCE</scope>
    <source>
        <strain evidence="11">CBS 892.96</strain>
    </source>
</reference>
<evidence type="ECO:0000259" key="10">
    <source>
        <dbReference type="PROSITE" id="PS50011"/>
    </source>
</evidence>
<dbReference type="CDD" id="cd00180">
    <property type="entry name" value="PKc"/>
    <property type="match status" value="1"/>
</dbReference>
<evidence type="ECO:0000256" key="6">
    <source>
        <dbReference type="ARBA" id="ARBA00022840"/>
    </source>
</evidence>
<comment type="caution">
    <text evidence="11">The sequence shown here is derived from an EMBL/GenBank/DDBJ whole genome shotgun (WGS) entry which is preliminary data.</text>
</comment>
<dbReference type="PANTHER" id="PTHR43671">
    <property type="entry name" value="SERINE/THREONINE-PROTEIN KINASE NEK"/>
    <property type="match status" value="1"/>
</dbReference>
<dbReference type="Pfam" id="PF00069">
    <property type="entry name" value="Pkinase"/>
    <property type="match status" value="1"/>
</dbReference>
<comment type="catalytic activity">
    <reaction evidence="7">
        <text>L-threonyl-[protein] + ATP = O-phospho-L-threonyl-[protein] + ADP + H(+)</text>
        <dbReference type="Rhea" id="RHEA:46608"/>
        <dbReference type="Rhea" id="RHEA-COMP:11060"/>
        <dbReference type="Rhea" id="RHEA-COMP:11605"/>
        <dbReference type="ChEBI" id="CHEBI:15378"/>
        <dbReference type="ChEBI" id="CHEBI:30013"/>
        <dbReference type="ChEBI" id="CHEBI:30616"/>
        <dbReference type="ChEBI" id="CHEBI:61977"/>
        <dbReference type="ChEBI" id="CHEBI:456216"/>
        <dbReference type="EC" id="2.7.11.1"/>
    </reaction>
</comment>
<feature type="compositionally biased region" description="Polar residues" evidence="9">
    <location>
        <begin position="586"/>
        <end position="596"/>
    </location>
</feature>
<feature type="compositionally biased region" description="Polar residues" evidence="9">
    <location>
        <begin position="525"/>
        <end position="535"/>
    </location>
</feature>
<dbReference type="InterPro" id="IPR050660">
    <property type="entry name" value="NEK_Ser/Thr_kinase"/>
</dbReference>
<keyword evidence="6" id="KW-0067">ATP-binding</keyword>
<keyword evidence="3" id="KW-0808">Transferase</keyword>
<evidence type="ECO:0000256" key="3">
    <source>
        <dbReference type="ARBA" id="ARBA00022679"/>
    </source>
</evidence>
<feature type="region of interest" description="Disordered" evidence="9">
    <location>
        <begin position="666"/>
        <end position="712"/>
    </location>
</feature>
<evidence type="ECO:0000256" key="7">
    <source>
        <dbReference type="ARBA" id="ARBA00047899"/>
    </source>
</evidence>
<keyword evidence="2" id="KW-0723">Serine/threonine-protein kinase</keyword>
<sequence>MANYTSISFEAVRDTRLPATVENNVTIHRISTVRRGAPSWWQERWLRHDNSILGHGGCGLVWLEKRVKIFEAEEDKWRAVKAIRVADSKSTNEGVRYVRELEALAKFSQPKYAEFFVEFFGWYEIPNYLCIAMEYCEYGDLRKYLEVVKKMPEDQVKEVASQVLGALAMMHEAGYTHRDVKPANILIKSIPPDKWWVKVCDLGLSKRAEDIAGAPTTVRGTPGFLAPETLDCDPSTGQRGSFPIDMWCFGETVYQMLTGEPVFKSYTALFHYRAGSIEFPDQAFERVNASPEARHFVRSLMLAHPQLRRTATAHPVYGARGHPWMARSPMQQPSVHHQSPVVNNTTTEWPPPLPQDGDQLTGVSGKWTQTIEIAQHLAEQVAGSLGGQNNAYLPSTYPAIPGPGYPQYPYLPYVYSTPSPSVSQYYNFLSSNDYYAVQYLNAMMNSISGGSYYLPAIPLGATVLPKRSSRNIARSKPPEIVKREFKEAITKAASKLSDSSPQPKDANLDSEESTNEQTHPKHQQSDLSAKAQTPVSKGKKSWKKSREEMLRKEKLAEFRKFAETFKLKTPVPAEVAELFSREKPLKSNSEGSSLAGEQNLLHDQTDESWTVVTSRRKHSGPTKRGRRTPDSPPPHTKALSVREITLTPRPTVTTRAFPALKHEFAAHQPAPRLPKPSPGRQSWAEVAATEGGEPTGQSVPKKPSFQEEIAIW</sequence>
<proteinExistence type="predicted"/>
<dbReference type="EMBL" id="MU866161">
    <property type="protein sequence ID" value="KAK4177571.1"/>
    <property type="molecule type" value="Genomic_DNA"/>
</dbReference>
<evidence type="ECO:0000256" key="1">
    <source>
        <dbReference type="ARBA" id="ARBA00012513"/>
    </source>
</evidence>
<feature type="compositionally biased region" description="Basic residues" evidence="9">
    <location>
        <begin position="614"/>
        <end position="626"/>
    </location>
</feature>
<evidence type="ECO:0000256" key="2">
    <source>
        <dbReference type="ARBA" id="ARBA00022527"/>
    </source>
</evidence>
<evidence type="ECO:0000256" key="4">
    <source>
        <dbReference type="ARBA" id="ARBA00022741"/>
    </source>
</evidence>
<accession>A0AAN6WAM8</accession>
<name>A0AAN6WAM8_9PEZI</name>
<dbReference type="InterPro" id="IPR008271">
    <property type="entry name" value="Ser/Thr_kinase_AS"/>
</dbReference>
<feature type="region of interest" description="Disordered" evidence="9">
    <location>
        <begin position="580"/>
        <end position="639"/>
    </location>
</feature>
<comment type="catalytic activity">
    <reaction evidence="8">
        <text>L-seryl-[protein] + ATP = O-phospho-L-seryl-[protein] + ADP + H(+)</text>
        <dbReference type="Rhea" id="RHEA:17989"/>
        <dbReference type="Rhea" id="RHEA-COMP:9863"/>
        <dbReference type="Rhea" id="RHEA-COMP:11604"/>
        <dbReference type="ChEBI" id="CHEBI:15378"/>
        <dbReference type="ChEBI" id="CHEBI:29999"/>
        <dbReference type="ChEBI" id="CHEBI:30616"/>
        <dbReference type="ChEBI" id="CHEBI:83421"/>
        <dbReference type="ChEBI" id="CHEBI:456216"/>
        <dbReference type="EC" id="2.7.11.1"/>
    </reaction>
</comment>
<keyword evidence="12" id="KW-1185">Reference proteome</keyword>
<organism evidence="11 12">
    <name type="scientific">Triangularia setosa</name>
    <dbReference type="NCBI Taxonomy" id="2587417"/>
    <lineage>
        <taxon>Eukaryota</taxon>
        <taxon>Fungi</taxon>
        <taxon>Dikarya</taxon>
        <taxon>Ascomycota</taxon>
        <taxon>Pezizomycotina</taxon>
        <taxon>Sordariomycetes</taxon>
        <taxon>Sordariomycetidae</taxon>
        <taxon>Sordariales</taxon>
        <taxon>Podosporaceae</taxon>
        <taxon>Triangularia</taxon>
    </lineage>
</organism>
<dbReference type="AlphaFoldDB" id="A0AAN6WAM8"/>
<gene>
    <name evidence="11" type="ORF">QBC36DRAFT_128628</name>
</gene>
<dbReference type="GO" id="GO:0005524">
    <property type="term" value="F:ATP binding"/>
    <property type="evidence" value="ECO:0007669"/>
    <property type="project" value="UniProtKB-KW"/>
</dbReference>
<protein>
    <recommendedName>
        <fullName evidence="1">non-specific serine/threonine protein kinase</fullName>
        <ecNumber evidence="1">2.7.11.1</ecNumber>
    </recommendedName>
</protein>
<keyword evidence="4" id="KW-0547">Nucleotide-binding</keyword>
<feature type="domain" description="Protein kinase" evidence="10">
    <location>
        <begin position="47"/>
        <end position="325"/>
    </location>
</feature>
<evidence type="ECO:0000256" key="9">
    <source>
        <dbReference type="SAM" id="MobiDB-lite"/>
    </source>
</evidence>
<evidence type="ECO:0000256" key="8">
    <source>
        <dbReference type="ARBA" id="ARBA00048679"/>
    </source>
</evidence>
<dbReference type="Proteomes" id="UP001302321">
    <property type="component" value="Unassembled WGS sequence"/>
</dbReference>
<evidence type="ECO:0000313" key="12">
    <source>
        <dbReference type="Proteomes" id="UP001302321"/>
    </source>
</evidence>
<dbReference type="PANTHER" id="PTHR43671:SF98">
    <property type="entry name" value="SERINE_THREONINE-PROTEIN KINASE NEK11"/>
    <property type="match status" value="1"/>
</dbReference>
<dbReference type="EC" id="2.7.11.1" evidence="1"/>
<keyword evidence="5 11" id="KW-0418">Kinase</keyword>
<dbReference type="InterPro" id="IPR011009">
    <property type="entry name" value="Kinase-like_dom_sf"/>
</dbReference>
<dbReference type="SUPFAM" id="SSF56112">
    <property type="entry name" value="Protein kinase-like (PK-like)"/>
    <property type="match status" value="1"/>
</dbReference>
<dbReference type="SMART" id="SM00220">
    <property type="entry name" value="S_TKc"/>
    <property type="match status" value="1"/>
</dbReference>
<dbReference type="GO" id="GO:0004674">
    <property type="term" value="F:protein serine/threonine kinase activity"/>
    <property type="evidence" value="ECO:0007669"/>
    <property type="project" value="UniProtKB-KW"/>
</dbReference>
<dbReference type="PROSITE" id="PS00108">
    <property type="entry name" value="PROTEIN_KINASE_ST"/>
    <property type="match status" value="1"/>
</dbReference>
<feature type="region of interest" description="Disordered" evidence="9">
    <location>
        <begin position="492"/>
        <end position="547"/>
    </location>
</feature>
<evidence type="ECO:0000256" key="5">
    <source>
        <dbReference type="ARBA" id="ARBA00022777"/>
    </source>
</evidence>